<dbReference type="Proteomes" id="UP000694523">
    <property type="component" value="Unplaced"/>
</dbReference>
<dbReference type="InterPro" id="IPR038717">
    <property type="entry name" value="Tc1-like_DDE_dom"/>
</dbReference>
<accession>A0A8C6UEJ9</accession>
<dbReference type="Ensembl" id="ENSNMLT00000038856.1">
    <property type="protein sequence ID" value="ENSNMLP00000034889.1"/>
    <property type="gene ID" value="ENSNMLG00000021677.1"/>
</dbReference>
<dbReference type="AlphaFoldDB" id="A0A8C6UEJ9"/>
<dbReference type="InterPro" id="IPR036397">
    <property type="entry name" value="RNaseH_sf"/>
</dbReference>
<proteinExistence type="predicted"/>
<dbReference type="Pfam" id="PF13358">
    <property type="entry name" value="DDE_3"/>
    <property type="match status" value="1"/>
</dbReference>
<reference evidence="2" key="1">
    <citation type="submission" date="2025-08" db="UniProtKB">
        <authorList>
            <consortium name="Ensembl"/>
        </authorList>
    </citation>
    <scope>IDENTIFICATION</scope>
</reference>
<keyword evidence="3" id="KW-1185">Reference proteome</keyword>
<name>A0A8C6UEJ9_9GOBI</name>
<evidence type="ECO:0000313" key="2">
    <source>
        <dbReference type="Ensembl" id="ENSNMLP00000034889.1"/>
    </source>
</evidence>
<dbReference type="GO" id="GO:0003676">
    <property type="term" value="F:nucleic acid binding"/>
    <property type="evidence" value="ECO:0007669"/>
    <property type="project" value="InterPro"/>
</dbReference>
<evidence type="ECO:0000313" key="3">
    <source>
        <dbReference type="Proteomes" id="UP000694523"/>
    </source>
</evidence>
<evidence type="ECO:0000259" key="1">
    <source>
        <dbReference type="Pfam" id="PF13358"/>
    </source>
</evidence>
<protein>
    <recommendedName>
        <fullName evidence="1">Tc1-like transposase DDE domain-containing protein</fullName>
    </recommendedName>
</protein>
<organism evidence="2 3">
    <name type="scientific">Neogobius melanostomus</name>
    <name type="common">round goby</name>
    <dbReference type="NCBI Taxonomy" id="47308"/>
    <lineage>
        <taxon>Eukaryota</taxon>
        <taxon>Metazoa</taxon>
        <taxon>Chordata</taxon>
        <taxon>Craniata</taxon>
        <taxon>Vertebrata</taxon>
        <taxon>Euteleostomi</taxon>
        <taxon>Actinopterygii</taxon>
        <taxon>Neopterygii</taxon>
        <taxon>Teleostei</taxon>
        <taxon>Neoteleostei</taxon>
        <taxon>Acanthomorphata</taxon>
        <taxon>Gobiaria</taxon>
        <taxon>Gobiiformes</taxon>
        <taxon>Gobioidei</taxon>
        <taxon>Gobiidae</taxon>
        <taxon>Benthophilinae</taxon>
        <taxon>Neogobiini</taxon>
        <taxon>Neogobius</taxon>
    </lineage>
</organism>
<dbReference type="Gene3D" id="3.30.420.10">
    <property type="entry name" value="Ribonuclease H-like superfamily/Ribonuclease H"/>
    <property type="match status" value="1"/>
</dbReference>
<reference evidence="2" key="2">
    <citation type="submission" date="2025-09" db="UniProtKB">
        <authorList>
            <consortium name="Ensembl"/>
        </authorList>
    </citation>
    <scope>IDENTIFICATION</scope>
</reference>
<feature type="domain" description="Tc1-like transposase DDE" evidence="1">
    <location>
        <begin position="19"/>
        <end position="81"/>
    </location>
</feature>
<sequence>FARSHMEDTSARELRLGQRFTFQQDNDPKHKAKSTMEWFKNKHINVLEWPSQSPDLNPIENLWKDLKTAVHKRSPSNVTELELFCKEEWAKMSVSTCANLVESYPRRLAAVIAAKGGSTKY</sequence>